<reference evidence="2 3" key="1">
    <citation type="submission" date="2018-07" db="EMBL/GenBank/DDBJ databases">
        <title>Pseudomonas laoshanensis sp. nov., isolated from soil.</title>
        <authorList>
            <person name="Sun J."/>
            <person name="Yu L."/>
            <person name="Wang M."/>
            <person name="Zhang C."/>
        </authorList>
    </citation>
    <scope>NUCLEOTIDE SEQUENCE [LARGE SCALE GENOMIC DNA]</scope>
    <source>
        <strain evidence="2 3">Y22</strain>
    </source>
</reference>
<organism evidence="2 3">
    <name type="scientific">Halopseudomonas laoshanensis</name>
    <dbReference type="NCBI Taxonomy" id="2268758"/>
    <lineage>
        <taxon>Bacteria</taxon>
        <taxon>Pseudomonadati</taxon>
        <taxon>Pseudomonadota</taxon>
        <taxon>Gammaproteobacteria</taxon>
        <taxon>Pseudomonadales</taxon>
        <taxon>Pseudomonadaceae</taxon>
        <taxon>Halopseudomonas</taxon>
    </lineage>
</organism>
<dbReference type="AlphaFoldDB" id="A0A7V7GRU0"/>
<dbReference type="OrthoDB" id="6895276at2"/>
<keyword evidence="3" id="KW-1185">Reference proteome</keyword>
<evidence type="ECO:0000313" key="2">
    <source>
        <dbReference type="EMBL" id="KAA0693144.1"/>
    </source>
</evidence>
<feature type="region of interest" description="Disordered" evidence="1">
    <location>
        <begin position="17"/>
        <end position="38"/>
    </location>
</feature>
<name>A0A7V7GRU0_9GAMM</name>
<dbReference type="RefSeq" id="WP_096347835.1">
    <property type="nucleotide sequence ID" value="NZ_JBHOFR010000005.1"/>
</dbReference>
<dbReference type="EMBL" id="QOVF01000005">
    <property type="protein sequence ID" value="KAA0693144.1"/>
    <property type="molecule type" value="Genomic_DNA"/>
</dbReference>
<evidence type="ECO:0000313" key="3">
    <source>
        <dbReference type="Proteomes" id="UP000463138"/>
    </source>
</evidence>
<sequence>MRLDGYIPFTALPERSTRPVVPAANSEPVRAGQTASAAPVEPVRSLVPRAVSAASANAEYIPARRESQEPVYGRSNQALSSYQFTANIPVNDESEGIFGIDLFA</sequence>
<proteinExistence type="predicted"/>
<accession>A0A7V7GRU0</accession>
<comment type="caution">
    <text evidence="2">The sequence shown here is derived from an EMBL/GenBank/DDBJ whole genome shotgun (WGS) entry which is preliminary data.</text>
</comment>
<dbReference type="Proteomes" id="UP000463138">
    <property type="component" value="Unassembled WGS sequence"/>
</dbReference>
<protein>
    <submittedName>
        <fullName evidence="2">Uncharacterized protein</fullName>
    </submittedName>
</protein>
<gene>
    <name evidence="2" type="ORF">DT594_14790</name>
</gene>
<evidence type="ECO:0000256" key="1">
    <source>
        <dbReference type="SAM" id="MobiDB-lite"/>
    </source>
</evidence>